<dbReference type="InterPro" id="IPR009057">
    <property type="entry name" value="Homeodomain-like_sf"/>
</dbReference>
<organism evidence="4 5">
    <name type="scientific">Paractinoplanes brasiliensis</name>
    <dbReference type="NCBI Taxonomy" id="52695"/>
    <lineage>
        <taxon>Bacteria</taxon>
        <taxon>Bacillati</taxon>
        <taxon>Actinomycetota</taxon>
        <taxon>Actinomycetes</taxon>
        <taxon>Micromonosporales</taxon>
        <taxon>Micromonosporaceae</taxon>
        <taxon>Paractinoplanes</taxon>
    </lineage>
</organism>
<proteinExistence type="predicted"/>
<dbReference type="GO" id="GO:0003677">
    <property type="term" value="F:DNA binding"/>
    <property type="evidence" value="ECO:0007669"/>
    <property type="project" value="UniProtKB-UniRule"/>
</dbReference>
<dbReference type="InterPro" id="IPR001647">
    <property type="entry name" value="HTH_TetR"/>
</dbReference>
<protein>
    <submittedName>
        <fullName evidence="4">TetR family transcriptional regulator</fullName>
    </submittedName>
</protein>
<dbReference type="Proteomes" id="UP000294901">
    <property type="component" value="Unassembled WGS sequence"/>
</dbReference>
<dbReference type="OrthoDB" id="5068503at2"/>
<feature type="domain" description="HTH tetR-type" evidence="3">
    <location>
        <begin position="8"/>
        <end position="68"/>
    </location>
</feature>
<name>A0A4R6JVY4_9ACTN</name>
<accession>A0A4R6JVY4</accession>
<evidence type="ECO:0000256" key="1">
    <source>
        <dbReference type="ARBA" id="ARBA00023125"/>
    </source>
</evidence>
<evidence type="ECO:0000256" key="2">
    <source>
        <dbReference type="PROSITE-ProRule" id="PRU00335"/>
    </source>
</evidence>
<comment type="caution">
    <text evidence="4">The sequence shown here is derived from an EMBL/GenBank/DDBJ whole genome shotgun (WGS) entry which is preliminary data.</text>
</comment>
<feature type="DNA-binding region" description="H-T-H motif" evidence="2">
    <location>
        <begin position="31"/>
        <end position="50"/>
    </location>
</feature>
<dbReference type="SUPFAM" id="SSF46689">
    <property type="entry name" value="Homeodomain-like"/>
    <property type="match status" value="1"/>
</dbReference>
<dbReference type="RefSeq" id="WP_133875038.1">
    <property type="nucleotide sequence ID" value="NZ_BOMD01000014.1"/>
</dbReference>
<keyword evidence="1 2" id="KW-0238">DNA-binding</keyword>
<keyword evidence="5" id="KW-1185">Reference proteome</keyword>
<evidence type="ECO:0000259" key="3">
    <source>
        <dbReference type="PROSITE" id="PS50977"/>
    </source>
</evidence>
<evidence type="ECO:0000313" key="4">
    <source>
        <dbReference type="EMBL" id="TDO40933.1"/>
    </source>
</evidence>
<dbReference type="PROSITE" id="PS50977">
    <property type="entry name" value="HTH_TETR_2"/>
    <property type="match status" value="1"/>
</dbReference>
<dbReference type="Pfam" id="PF00440">
    <property type="entry name" value="TetR_N"/>
    <property type="match status" value="1"/>
</dbReference>
<dbReference type="Gene3D" id="1.10.357.10">
    <property type="entry name" value="Tetracycline Repressor, domain 2"/>
    <property type="match status" value="1"/>
</dbReference>
<dbReference type="AlphaFoldDB" id="A0A4R6JVY4"/>
<reference evidence="4 5" key="1">
    <citation type="submission" date="2019-03" db="EMBL/GenBank/DDBJ databases">
        <title>Sequencing the genomes of 1000 actinobacteria strains.</title>
        <authorList>
            <person name="Klenk H.-P."/>
        </authorList>
    </citation>
    <scope>NUCLEOTIDE SEQUENCE [LARGE SCALE GENOMIC DNA]</scope>
    <source>
        <strain evidence="4 5">DSM 43805</strain>
    </source>
</reference>
<gene>
    <name evidence="4" type="ORF">C8E87_4654</name>
</gene>
<evidence type="ECO:0000313" key="5">
    <source>
        <dbReference type="Proteomes" id="UP000294901"/>
    </source>
</evidence>
<sequence length="210" mass="22662">MPTGVALRDVRQQLFDAAERVLMRHGPNALTSRAVTAEADVAKGVLHRHFTDFDEFLAELVRRRIAGLEAWGATMVEHAGTGVVAENIADFLFGVFDQVGLGLISLVIGRGELRARLRRDPPYGVPILTEATAVIAAYLTAETQTGAELRTGAATPAGAEQRDLRADQRTTADTLALSVVGTAHLVFCEQPRTDPDRVRDLVRQLIATGP</sequence>
<dbReference type="EMBL" id="SNWR01000001">
    <property type="protein sequence ID" value="TDO40933.1"/>
    <property type="molecule type" value="Genomic_DNA"/>
</dbReference>